<dbReference type="HOGENOM" id="CLU_1431862_0_0_5"/>
<dbReference type="EMBL" id="JENY01000002">
    <property type="protein sequence ID" value="EXL10266.1"/>
    <property type="molecule type" value="Genomic_DNA"/>
</dbReference>
<dbReference type="Proteomes" id="UP000019849">
    <property type="component" value="Unassembled WGS sequence"/>
</dbReference>
<dbReference type="AlphaFoldDB" id="A0A011UVK1"/>
<organism evidence="1 2">
    <name type="scientific">Aquamicrobium defluvii</name>
    <dbReference type="NCBI Taxonomy" id="69279"/>
    <lineage>
        <taxon>Bacteria</taxon>
        <taxon>Pseudomonadati</taxon>
        <taxon>Pseudomonadota</taxon>
        <taxon>Alphaproteobacteria</taxon>
        <taxon>Hyphomicrobiales</taxon>
        <taxon>Phyllobacteriaceae</taxon>
        <taxon>Aquamicrobium</taxon>
    </lineage>
</organism>
<reference evidence="1 2" key="1">
    <citation type="submission" date="2014-02" db="EMBL/GenBank/DDBJ databases">
        <title>Aquamicrobium defluvii Genome sequencing.</title>
        <authorList>
            <person name="Wang X."/>
        </authorList>
    </citation>
    <scope>NUCLEOTIDE SEQUENCE [LARGE SCALE GENOMIC DNA]</scope>
    <source>
        <strain evidence="1 2">W13Z1</strain>
    </source>
</reference>
<comment type="caution">
    <text evidence="1">The sequence shown here is derived from an EMBL/GenBank/DDBJ whole genome shotgun (WGS) entry which is preliminary data.</text>
</comment>
<evidence type="ECO:0000313" key="1">
    <source>
        <dbReference type="EMBL" id="EXL10266.1"/>
    </source>
</evidence>
<dbReference type="PATRIC" id="fig|69279.3.peg.415"/>
<proteinExistence type="predicted"/>
<evidence type="ECO:0000313" key="2">
    <source>
        <dbReference type="Proteomes" id="UP000019849"/>
    </source>
</evidence>
<accession>A0A011UVK1</accession>
<name>A0A011UVK1_9HYPH</name>
<gene>
    <name evidence="1" type="ORF">BG36_07545</name>
</gene>
<dbReference type="STRING" id="69279.BG36_07545"/>
<sequence>MSKVAYVLVDESTGHVLTVGSVPQRFFPRPVPTGQRMVVLGDGKAPNTTQLRVDLRKVRQPMTFVERVDDVLACRQPEIRQPDAALEIIMRRHEALGRLDREFARRMAEIAGPLADLHAEKRRQAEAGGGPLVAGEADRLAILENAANQDAAIAALEAKFRTIRARLRAAATLAELEAIQLSPDDKPIG</sequence>
<protein>
    <submittedName>
        <fullName evidence="1">Uncharacterized protein</fullName>
    </submittedName>
</protein>
<dbReference type="RefSeq" id="WP_035022880.1">
    <property type="nucleotide sequence ID" value="NZ_KK073878.1"/>
</dbReference>